<evidence type="ECO:0000313" key="3">
    <source>
        <dbReference type="Proteomes" id="UP000027265"/>
    </source>
</evidence>
<keyword evidence="3" id="KW-1185">Reference proteome</keyword>
<sequence length="138" mass="16012">MRSHLPPLAPNRSIPHLPSHLDTDSRSSHKIPPSPPELSPHPTIHPHPRSKRMPKQLCTKSPSPPTTSPKRRRTHPQLFRFVRYLRGVFGFLLQPFFGDKNFTAVWLFFREHKVSRGPIMCETKSRINPSSKDHFRIT</sequence>
<feature type="compositionally biased region" description="Basic residues" evidence="1">
    <location>
        <begin position="44"/>
        <end position="54"/>
    </location>
</feature>
<dbReference type="EMBL" id="KL197717">
    <property type="protein sequence ID" value="KDQ58644.1"/>
    <property type="molecule type" value="Genomic_DNA"/>
</dbReference>
<gene>
    <name evidence="2" type="ORF">JAAARDRAFT_675241</name>
</gene>
<dbReference type="Proteomes" id="UP000027265">
    <property type="component" value="Unassembled WGS sequence"/>
</dbReference>
<evidence type="ECO:0000256" key="1">
    <source>
        <dbReference type="SAM" id="MobiDB-lite"/>
    </source>
</evidence>
<dbReference type="InParanoid" id="A0A067PV95"/>
<organism evidence="2 3">
    <name type="scientific">Jaapia argillacea MUCL 33604</name>
    <dbReference type="NCBI Taxonomy" id="933084"/>
    <lineage>
        <taxon>Eukaryota</taxon>
        <taxon>Fungi</taxon>
        <taxon>Dikarya</taxon>
        <taxon>Basidiomycota</taxon>
        <taxon>Agaricomycotina</taxon>
        <taxon>Agaricomycetes</taxon>
        <taxon>Agaricomycetidae</taxon>
        <taxon>Jaapiales</taxon>
        <taxon>Jaapiaceae</taxon>
        <taxon>Jaapia</taxon>
    </lineage>
</organism>
<feature type="region of interest" description="Disordered" evidence="1">
    <location>
        <begin position="1"/>
        <end position="75"/>
    </location>
</feature>
<feature type="compositionally biased region" description="Pro residues" evidence="1">
    <location>
        <begin position="32"/>
        <end position="43"/>
    </location>
</feature>
<dbReference type="AlphaFoldDB" id="A0A067PV95"/>
<reference evidence="3" key="1">
    <citation type="journal article" date="2014" name="Proc. Natl. Acad. Sci. U.S.A.">
        <title>Extensive sampling of basidiomycete genomes demonstrates inadequacy of the white-rot/brown-rot paradigm for wood decay fungi.</title>
        <authorList>
            <person name="Riley R."/>
            <person name="Salamov A.A."/>
            <person name="Brown D.W."/>
            <person name="Nagy L.G."/>
            <person name="Floudas D."/>
            <person name="Held B.W."/>
            <person name="Levasseur A."/>
            <person name="Lombard V."/>
            <person name="Morin E."/>
            <person name="Otillar R."/>
            <person name="Lindquist E.A."/>
            <person name="Sun H."/>
            <person name="LaButti K.M."/>
            <person name="Schmutz J."/>
            <person name="Jabbour D."/>
            <person name="Luo H."/>
            <person name="Baker S.E."/>
            <person name="Pisabarro A.G."/>
            <person name="Walton J.D."/>
            <person name="Blanchette R.A."/>
            <person name="Henrissat B."/>
            <person name="Martin F."/>
            <person name="Cullen D."/>
            <person name="Hibbett D.S."/>
            <person name="Grigoriev I.V."/>
        </authorList>
    </citation>
    <scope>NUCLEOTIDE SEQUENCE [LARGE SCALE GENOMIC DNA]</scope>
    <source>
        <strain evidence="3">MUCL 33604</strain>
    </source>
</reference>
<name>A0A067PV95_9AGAM</name>
<dbReference type="HOGENOM" id="CLU_1855566_0_0_1"/>
<accession>A0A067PV95</accession>
<protein>
    <submittedName>
        <fullName evidence="2">Uncharacterized protein</fullName>
    </submittedName>
</protein>
<proteinExistence type="predicted"/>
<evidence type="ECO:0000313" key="2">
    <source>
        <dbReference type="EMBL" id="KDQ58644.1"/>
    </source>
</evidence>